<dbReference type="SUPFAM" id="SSF46785">
    <property type="entry name" value="Winged helix' DNA-binding domain"/>
    <property type="match status" value="1"/>
</dbReference>
<dbReference type="InterPro" id="IPR000595">
    <property type="entry name" value="cNMP-bd_dom"/>
</dbReference>
<dbReference type="SMART" id="SM00100">
    <property type="entry name" value="cNMP"/>
    <property type="match status" value="1"/>
</dbReference>
<keyword evidence="1" id="KW-0805">Transcription regulation</keyword>
<dbReference type="Proteomes" id="UP000322084">
    <property type="component" value="Unassembled WGS sequence"/>
</dbReference>
<reference evidence="5 6" key="1">
    <citation type="submission" date="2019-09" db="EMBL/GenBank/DDBJ databases">
        <title>NBRP : Genome information of microbial organism related human and environment.</title>
        <authorList>
            <person name="Hattori M."/>
            <person name="Oshima K."/>
            <person name="Inaba H."/>
            <person name="Suda W."/>
            <person name="Sakamoto M."/>
            <person name="Iino T."/>
            <person name="Kitahara M."/>
            <person name="Oshida Y."/>
            <person name="Iida T."/>
            <person name="Kudo T."/>
            <person name="Itoh T."/>
            <person name="Ohkuma M."/>
        </authorList>
    </citation>
    <scope>NUCLEOTIDE SEQUENCE [LARGE SCALE GENOMIC DNA]</scope>
    <source>
        <strain evidence="5 6">Hi-2</strain>
    </source>
</reference>
<evidence type="ECO:0000256" key="2">
    <source>
        <dbReference type="ARBA" id="ARBA00023125"/>
    </source>
</evidence>
<dbReference type="Gene3D" id="1.10.10.10">
    <property type="entry name" value="Winged helix-like DNA-binding domain superfamily/Winged helix DNA-binding domain"/>
    <property type="match status" value="1"/>
</dbReference>
<dbReference type="InterPro" id="IPR036390">
    <property type="entry name" value="WH_DNA-bd_sf"/>
</dbReference>
<dbReference type="Gene3D" id="2.60.120.10">
    <property type="entry name" value="Jelly Rolls"/>
    <property type="match status" value="1"/>
</dbReference>
<dbReference type="PANTHER" id="PTHR24567:SF74">
    <property type="entry name" value="HTH-TYPE TRANSCRIPTIONAL REGULATOR ARCR"/>
    <property type="match status" value="1"/>
</dbReference>
<accession>A0A5A7MWT4</accession>
<dbReference type="InterPro" id="IPR050397">
    <property type="entry name" value="Env_Response_Regulators"/>
</dbReference>
<evidence type="ECO:0000256" key="1">
    <source>
        <dbReference type="ARBA" id="ARBA00023015"/>
    </source>
</evidence>
<dbReference type="InterPro" id="IPR012318">
    <property type="entry name" value="HTH_CRP"/>
</dbReference>
<dbReference type="GO" id="GO:0003700">
    <property type="term" value="F:DNA-binding transcription factor activity"/>
    <property type="evidence" value="ECO:0007669"/>
    <property type="project" value="TreeGrafter"/>
</dbReference>
<evidence type="ECO:0000256" key="3">
    <source>
        <dbReference type="ARBA" id="ARBA00023163"/>
    </source>
</evidence>
<dbReference type="RefSeq" id="WP_150001476.1">
    <property type="nucleotide sequence ID" value="NZ_BKCL01000021.1"/>
</dbReference>
<dbReference type="Pfam" id="PF13545">
    <property type="entry name" value="HTH_Crp_2"/>
    <property type="match status" value="1"/>
</dbReference>
<sequence length="238" mass="26500">MLQLDREMKLALGKLAGSDARLKDDLISSMRIKRFSPRKTIVMHDETDNDVFLILKGRARADVVSVEGQDVWIDDLTPGDLFGEMAALGDMPRTAEIRAVTEVTVALYSAKVFIGLMQRHGNLGIIVSRRLIEHLRNTTRRMFELSALSAPGRIYAELLRLADFKEGELSQWGVIRPVPVISVLARRVNSTRETASRTINDLVRRGLIVKKSGYLLIAPLQEQESCFESAIGASHSGD</sequence>
<proteinExistence type="predicted"/>
<evidence type="ECO:0000313" key="6">
    <source>
        <dbReference type="Proteomes" id="UP000322084"/>
    </source>
</evidence>
<dbReference type="InterPro" id="IPR014710">
    <property type="entry name" value="RmlC-like_jellyroll"/>
</dbReference>
<protein>
    <submittedName>
        <fullName evidence="5">Transcriptional regulator Crp</fullName>
    </submittedName>
</protein>
<dbReference type="CDD" id="cd00038">
    <property type="entry name" value="CAP_ED"/>
    <property type="match status" value="1"/>
</dbReference>
<name>A0A5A7MWT4_9PROT</name>
<comment type="caution">
    <text evidence="5">The sequence shown here is derived from an EMBL/GenBank/DDBJ whole genome shotgun (WGS) entry which is preliminary data.</text>
</comment>
<dbReference type="GO" id="GO:0003677">
    <property type="term" value="F:DNA binding"/>
    <property type="evidence" value="ECO:0007669"/>
    <property type="project" value="UniProtKB-KW"/>
</dbReference>
<dbReference type="InterPro" id="IPR018490">
    <property type="entry name" value="cNMP-bd_dom_sf"/>
</dbReference>
<dbReference type="GO" id="GO:0005829">
    <property type="term" value="C:cytosol"/>
    <property type="evidence" value="ECO:0007669"/>
    <property type="project" value="TreeGrafter"/>
</dbReference>
<keyword evidence="2" id="KW-0238">DNA-binding</keyword>
<dbReference type="AlphaFoldDB" id="A0A5A7MWT4"/>
<feature type="domain" description="Cyclic nucleotide-binding" evidence="4">
    <location>
        <begin position="14"/>
        <end position="117"/>
    </location>
</feature>
<keyword evidence="3" id="KW-0804">Transcription</keyword>
<dbReference type="EMBL" id="BKCL01000021">
    <property type="protein sequence ID" value="GEQ99369.1"/>
    <property type="molecule type" value="Genomic_DNA"/>
</dbReference>
<evidence type="ECO:0000313" key="5">
    <source>
        <dbReference type="EMBL" id="GEQ99369.1"/>
    </source>
</evidence>
<dbReference type="Pfam" id="PF00027">
    <property type="entry name" value="cNMP_binding"/>
    <property type="match status" value="1"/>
</dbReference>
<dbReference type="SUPFAM" id="SSF51206">
    <property type="entry name" value="cAMP-binding domain-like"/>
    <property type="match status" value="1"/>
</dbReference>
<dbReference type="PANTHER" id="PTHR24567">
    <property type="entry name" value="CRP FAMILY TRANSCRIPTIONAL REGULATORY PROTEIN"/>
    <property type="match status" value="1"/>
</dbReference>
<organism evidence="5 6">
    <name type="scientific">Iodidimonas gelatinilytica</name>
    <dbReference type="NCBI Taxonomy" id="1236966"/>
    <lineage>
        <taxon>Bacteria</taxon>
        <taxon>Pseudomonadati</taxon>
        <taxon>Pseudomonadota</taxon>
        <taxon>Alphaproteobacteria</taxon>
        <taxon>Iodidimonadales</taxon>
        <taxon>Iodidimonadaceae</taxon>
        <taxon>Iodidimonas</taxon>
    </lineage>
</organism>
<dbReference type="PROSITE" id="PS50042">
    <property type="entry name" value="CNMP_BINDING_3"/>
    <property type="match status" value="1"/>
</dbReference>
<evidence type="ECO:0000259" key="4">
    <source>
        <dbReference type="PROSITE" id="PS50042"/>
    </source>
</evidence>
<gene>
    <name evidence="5" type="ORF">JCM17844_30060</name>
</gene>
<dbReference type="InterPro" id="IPR036388">
    <property type="entry name" value="WH-like_DNA-bd_sf"/>
</dbReference>